<proteinExistence type="predicted"/>
<evidence type="ECO:0000313" key="3">
    <source>
        <dbReference type="EMBL" id="NBR94490.1"/>
    </source>
</evidence>
<dbReference type="Proteomes" id="UP000740727">
    <property type="component" value="Unassembled WGS sequence"/>
</dbReference>
<comment type="caution">
    <text evidence="3">The sequence shown here is derived from an EMBL/GenBank/DDBJ whole genome shotgun (WGS) entry which is preliminary data.</text>
</comment>
<accession>A0A965GFB3</accession>
<keyword evidence="1" id="KW-0175">Coiled coil</keyword>
<reference evidence="3" key="1">
    <citation type="submission" date="2018-10" db="EMBL/GenBank/DDBJ databases">
        <title>Iterative Subtractive Binning of Freshwater Chronoseries Metagenomes Recovers Nearly Complete Genomes from over Four Hundred Novel Species.</title>
        <authorList>
            <person name="Rodriguez-R L.M."/>
            <person name="Tsementzi D."/>
            <person name="Luo C."/>
            <person name="Konstantinidis K.T."/>
        </authorList>
    </citation>
    <scope>NUCLEOTIDE SEQUENCE</scope>
    <source>
        <strain evidence="3">WB5_2A_028</strain>
    </source>
</reference>
<name>A0A965GFB3_9PROT</name>
<dbReference type="EMBL" id="RFXN01000163">
    <property type="protein sequence ID" value="NBR94490.1"/>
    <property type="molecule type" value="Genomic_DNA"/>
</dbReference>
<dbReference type="AlphaFoldDB" id="A0A965GFB3"/>
<organism evidence="3 4">
    <name type="scientific">Candidatus Fonsibacter lacus</name>
    <dbReference type="NCBI Taxonomy" id="2576439"/>
    <lineage>
        <taxon>Bacteria</taxon>
        <taxon>Pseudomonadati</taxon>
        <taxon>Pseudomonadota</taxon>
        <taxon>Alphaproteobacteria</taxon>
        <taxon>Candidatus Pelagibacterales</taxon>
        <taxon>Candidatus Pelagibacterales incertae sedis</taxon>
        <taxon>Candidatus Fonsibacter</taxon>
    </lineage>
</organism>
<sequence>MTGDAQRAYDDAQRAYDEVEARRARMEARDIFDRLDGVPVHLRRVNDAMRDEIRRAWNAAQRDLFKAQDALLKARRDQGDNDPWFQFIRRSGDATTDDPDVPEDPTRAPEASG</sequence>
<feature type="region of interest" description="Disordered" evidence="2">
    <location>
        <begin position="82"/>
        <end position="113"/>
    </location>
</feature>
<gene>
    <name evidence="3" type="ORF">EBT44_06680</name>
</gene>
<feature type="coiled-coil region" evidence="1">
    <location>
        <begin position="2"/>
        <end position="29"/>
    </location>
</feature>
<evidence type="ECO:0000256" key="1">
    <source>
        <dbReference type="SAM" id="Coils"/>
    </source>
</evidence>
<evidence type="ECO:0000256" key="2">
    <source>
        <dbReference type="SAM" id="MobiDB-lite"/>
    </source>
</evidence>
<evidence type="ECO:0000313" key="4">
    <source>
        <dbReference type="Proteomes" id="UP000740727"/>
    </source>
</evidence>
<protein>
    <submittedName>
        <fullName evidence="3">Uncharacterized protein</fullName>
    </submittedName>
</protein>